<sequence length="313" mass="35470">MQNIKDDLYTLVDEIIIELKKNDLPPIPENFRFYFDKLLESKNDDLRQQIVSISSRFDEKLHNGFEYERSLNQGTKAVKLILKQGSNVYKNTALLKKIIQTKKDSVNANTNPETFVEVTSSVEQVLDRFLISLEKHSTAIKELYGTVANSIKNAKDSSIYNASLGVFNKNYFITLLAKERESCISSSYESSLISLSLSTKTIVPENKKTHAQLIRDMAEILTNALRRSDSIAYYGDGIFLILLRHTNDELAEIAAERFHRLISESIFLEHEADSKNKFILMGIVQLESCLSAEEIIEQSVEAMHSSASTDVSD</sequence>
<dbReference type="InterPro" id="IPR043128">
    <property type="entry name" value="Rev_trsase/Diguanyl_cyclase"/>
</dbReference>
<dbReference type="STRING" id="709032.Sulku_0677"/>
<dbReference type="PROSITE" id="PS50887">
    <property type="entry name" value="GGDEF"/>
    <property type="match status" value="1"/>
</dbReference>
<protein>
    <submittedName>
        <fullName evidence="2">GGDEF domain containing protein</fullName>
    </submittedName>
</protein>
<gene>
    <name evidence="2" type="ordered locus">Sulku_0677</name>
</gene>
<evidence type="ECO:0000313" key="3">
    <source>
        <dbReference type="Proteomes" id="UP000008721"/>
    </source>
</evidence>
<dbReference type="OrthoDB" id="5372407at2"/>
<dbReference type="eggNOG" id="COG3706">
    <property type="taxonomic scope" value="Bacteria"/>
</dbReference>
<feature type="domain" description="GGDEF" evidence="1">
    <location>
        <begin position="169"/>
        <end position="313"/>
    </location>
</feature>
<evidence type="ECO:0000313" key="2">
    <source>
        <dbReference type="EMBL" id="ADR33343.1"/>
    </source>
</evidence>
<reference evidence="2 3" key="1">
    <citation type="journal article" date="2012" name="Stand. Genomic Sci.">
        <title>Complete genome sequence of the sulfur compounds oxidizing chemolithoautotroph Sulfuricurvum kujiense type strain (YK-1(T)).</title>
        <authorList>
            <person name="Han C."/>
            <person name="Kotsyurbenko O."/>
            <person name="Chertkov O."/>
            <person name="Held B."/>
            <person name="Lapidus A."/>
            <person name="Nolan M."/>
            <person name="Lucas S."/>
            <person name="Hammon N."/>
            <person name="Deshpande S."/>
            <person name="Cheng J.F."/>
            <person name="Tapia R."/>
            <person name="Goodwin L.A."/>
            <person name="Pitluck S."/>
            <person name="Liolios K."/>
            <person name="Pagani I."/>
            <person name="Ivanova N."/>
            <person name="Mavromatis K."/>
            <person name="Mikhailova N."/>
            <person name="Pati A."/>
            <person name="Chen A."/>
            <person name="Palaniappan K."/>
            <person name="Land M."/>
            <person name="Hauser L."/>
            <person name="Chang Y.J."/>
            <person name="Jeffries C.D."/>
            <person name="Brambilla E.M."/>
            <person name="Rohde M."/>
            <person name="Spring S."/>
            <person name="Sikorski J."/>
            <person name="Goker M."/>
            <person name="Woyke T."/>
            <person name="Bristow J."/>
            <person name="Eisen J.A."/>
            <person name="Markowitz V."/>
            <person name="Hugenholtz P."/>
            <person name="Kyrpides N.C."/>
            <person name="Klenk H.P."/>
            <person name="Detter J.C."/>
        </authorList>
    </citation>
    <scope>NUCLEOTIDE SEQUENCE [LARGE SCALE GENOMIC DNA]</scope>
    <source>
        <strain evidence="3">ATCC BAA-921 / DSM 16994 / JCM 11577 / YK-1</strain>
    </source>
</reference>
<dbReference type="InterPro" id="IPR000160">
    <property type="entry name" value="GGDEF_dom"/>
</dbReference>
<dbReference type="AlphaFoldDB" id="E4U139"/>
<accession>E4U139</accession>
<keyword evidence="3" id="KW-1185">Reference proteome</keyword>
<dbReference type="EMBL" id="CP002355">
    <property type="protein sequence ID" value="ADR33343.1"/>
    <property type="molecule type" value="Genomic_DNA"/>
</dbReference>
<dbReference type="Proteomes" id="UP000008721">
    <property type="component" value="Chromosome"/>
</dbReference>
<dbReference type="RefSeq" id="WP_013459540.1">
    <property type="nucleotide sequence ID" value="NC_014762.1"/>
</dbReference>
<dbReference type="Pfam" id="PF00990">
    <property type="entry name" value="GGDEF"/>
    <property type="match status" value="1"/>
</dbReference>
<dbReference type="Gene3D" id="3.30.70.270">
    <property type="match status" value="1"/>
</dbReference>
<dbReference type="HOGENOM" id="CLU_060926_0_0_7"/>
<dbReference type="SUPFAM" id="SSF55073">
    <property type="entry name" value="Nucleotide cyclase"/>
    <property type="match status" value="1"/>
</dbReference>
<dbReference type="InterPro" id="IPR029787">
    <property type="entry name" value="Nucleotide_cyclase"/>
</dbReference>
<dbReference type="KEGG" id="sku:Sulku_0677"/>
<proteinExistence type="predicted"/>
<organism evidence="2 3">
    <name type="scientific">Sulfuricurvum kujiense (strain ATCC BAA-921 / DSM 16994 / JCM 11577 / YK-1)</name>
    <dbReference type="NCBI Taxonomy" id="709032"/>
    <lineage>
        <taxon>Bacteria</taxon>
        <taxon>Pseudomonadati</taxon>
        <taxon>Campylobacterota</taxon>
        <taxon>Epsilonproteobacteria</taxon>
        <taxon>Campylobacterales</taxon>
        <taxon>Sulfurimonadaceae</taxon>
        <taxon>Sulfuricurvum</taxon>
    </lineage>
</organism>
<name>E4U139_SULKY</name>
<evidence type="ECO:0000259" key="1">
    <source>
        <dbReference type="PROSITE" id="PS50887"/>
    </source>
</evidence>